<evidence type="ECO:0000313" key="8">
    <source>
        <dbReference type="Proteomes" id="UP000319769"/>
    </source>
</evidence>
<evidence type="ECO:0000256" key="3">
    <source>
        <dbReference type="ARBA" id="ARBA00023002"/>
    </source>
</evidence>
<evidence type="ECO:0000259" key="4">
    <source>
        <dbReference type="Pfam" id="PF00171"/>
    </source>
</evidence>
<dbReference type="OrthoDB" id="2644916at2"/>
<organism evidence="7 8">
    <name type="scientific">Amycolatopsis acidicola</name>
    <dbReference type="NCBI Taxonomy" id="2596893"/>
    <lineage>
        <taxon>Bacteria</taxon>
        <taxon>Bacillati</taxon>
        <taxon>Actinomycetota</taxon>
        <taxon>Actinomycetes</taxon>
        <taxon>Pseudonocardiales</taxon>
        <taxon>Pseudonocardiaceae</taxon>
        <taxon>Amycolatopsis</taxon>
    </lineage>
</organism>
<dbReference type="InterPro" id="IPR016162">
    <property type="entry name" value="Ald_DH_N"/>
</dbReference>
<dbReference type="Gene3D" id="3.40.605.10">
    <property type="entry name" value="Aldehyde Dehydrogenase, Chain A, domain 1"/>
    <property type="match status" value="1"/>
</dbReference>
<dbReference type="InterPro" id="IPR016161">
    <property type="entry name" value="Ald_DH/histidinol_DH"/>
</dbReference>
<dbReference type="Pfam" id="PF00171">
    <property type="entry name" value="Aldedh"/>
    <property type="match status" value="1"/>
</dbReference>
<evidence type="ECO:0000259" key="6">
    <source>
        <dbReference type="Pfam" id="PF13193"/>
    </source>
</evidence>
<dbReference type="InterPro" id="IPR025110">
    <property type="entry name" value="AMP-bd_C"/>
</dbReference>
<dbReference type="Pfam" id="PF00501">
    <property type="entry name" value="AMP-binding"/>
    <property type="match status" value="1"/>
</dbReference>
<proteinExistence type="inferred from homology"/>
<dbReference type="InterPro" id="IPR016163">
    <property type="entry name" value="Ald_DH_C"/>
</dbReference>
<reference evidence="7" key="1">
    <citation type="submission" date="2019-09" db="EMBL/GenBank/DDBJ databases">
        <authorList>
            <person name="Teo W.F.A."/>
            <person name="Duangmal K."/>
        </authorList>
    </citation>
    <scope>NUCLEOTIDE SEQUENCE [LARGE SCALE GENOMIC DNA]</scope>
    <source>
        <strain evidence="7">K81G1</strain>
    </source>
</reference>
<dbReference type="Gene3D" id="3.40.50.12780">
    <property type="entry name" value="N-terminal domain of ligase-like"/>
    <property type="match status" value="1"/>
</dbReference>
<dbReference type="SUPFAM" id="SSF53720">
    <property type="entry name" value="ALDH-like"/>
    <property type="match status" value="1"/>
</dbReference>
<dbReference type="GO" id="GO:0016620">
    <property type="term" value="F:oxidoreductase activity, acting on the aldehyde or oxo group of donors, NAD or NADP as acceptor"/>
    <property type="evidence" value="ECO:0007669"/>
    <property type="project" value="InterPro"/>
</dbReference>
<dbReference type="Pfam" id="PF13193">
    <property type="entry name" value="AMP-binding_C"/>
    <property type="match status" value="1"/>
</dbReference>
<gene>
    <name evidence="7" type="ORF">FPZ12_019805</name>
</gene>
<dbReference type="PROSITE" id="PS00455">
    <property type="entry name" value="AMP_BINDING"/>
    <property type="match status" value="1"/>
</dbReference>
<dbReference type="PANTHER" id="PTHR43201:SF5">
    <property type="entry name" value="MEDIUM-CHAIN ACYL-COA LIGASE ACSF2, MITOCHONDRIAL"/>
    <property type="match status" value="1"/>
</dbReference>
<dbReference type="InterPro" id="IPR020845">
    <property type="entry name" value="AMP-binding_CS"/>
</dbReference>
<comment type="similarity">
    <text evidence="1">Belongs to the ATP-dependent AMP-binding enzyme family.</text>
</comment>
<dbReference type="InterPro" id="IPR000873">
    <property type="entry name" value="AMP-dep_synth/lig_dom"/>
</dbReference>
<dbReference type="InterPro" id="IPR015590">
    <property type="entry name" value="Aldehyde_DH_dom"/>
</dbReference>
<dbReference type="GO" id="GO:0031956">
    <property type="term" value="F:medium-chain fatty acid-CoA ligase activity"/>
    <property type="evidence" value="ECO:0007669"/>
    <property type="project" value="TreeGrafter"/>
</dbReference>
<dbReference type="GO" id="GO:0006631">
    <property type="term" value="P:fatty acid metabolic process"/>
    <property type="evidence" value="ECO:0007669"/>
    <property type="project" value="TreeGrafter"/>
</dbReference>
<dbReference type="InterPro" id="IPR016160">
    <property type="entry name" value="Ald_DH_CS_CYS"/>
</dbReference>
<dbReference type="Gene3D" id="3.40.309.10">
    <property type="entry name" value="Aldehyde Dehydrogenase, Chain A, domain 2"/>
    <property type="match status" value="1"/>
</dbReference>
<dbReference type="EMBL" id="VMNW02000028">
    <property type="protein sequence ID" value="KAA9159616.1"/>
    <property type="molecule type" value="Genomic_DNA"/>
</dbReference>
<feature type="domain" description="Aldehyde dehydrogenase" evidence="4">
    <location>
        <begin position="483"/>
        <end position="879"/>
    </location>
</feature>
<dbReference type="PANTHER" id="PTHR43201">
    <property type="entry name" value="ACYL-COA SYNTHETASE"/>
    <property type="match status" value="1"/>
</dbReference>
<evidence type="ECO:0000256" key="1">
    <source>
        <dbReference type="ARBA" id="ARBA00006432"/>
    </source>
</evidence>
<comment type="caution">
    <text evidence="7">The sequence shown here is derived from an EMBL/GenBank/DDBJ whole genome shotgun (WGS) entry which is preliminary data.</text>
</comment>
<dbReference type="InterPro" id="IPR045851">
    <property type="entry name" value="AMP-bd_C_sf"/>
</dbReference>
<keyword evidence="8" id="KW-1185">Reference proteome</keyword>
<evidence type="ECO:0000259" key="5">
    <source>
        <dbReference type="Pfam" id="PF00501"/>
    </source>
</evidence>
<dbReference type="PROSITE" id="PS00070">
    <property type="entry name" value="ALDEHYDE_DEHYDR_CYS"/>
    <property type="match status" value="1"/>
</dbReference>
<evidence type="ECO:0000313" key="7">
    <source>
        <dbReference type="EMBL" id="KAA9159616.1"/>
    </source>
</evidence>
<dbReference type="Gene3D" id="3.30.300.30">
    <property type="match status" value="1"/>
</dbReference>
<feature type="domain" description="AMP-dependent synthetase/ligase" evidence="5">
    <location>
        <begin position="8"/>
        <end position="349"/>
    </location>
</feature>
<dbReference type="SUPFAM" id="SSF56801">
    <property type="entry name" value="Acetyl-CoA synthetase-like"/>
    <property type="match status" value="1"/>
</dbReference>
<protein>
    <submittedName>
        <fullName evidence="7">Aldehyde dehydrogenase family protein</fullName>
    </submittedName>
</protein>
<dbReference type="AlphaFoldDB" id="A0A5N0V3S6"/>
<dbReference type="Proteomes" id="UP000319769">
    <property type="component" value="Unassembled WGS sequence"/>
</dbReference>
<keyword evidence="2" id="KW-0436">Ligase</keyword>
<dbReference type="RefSeq" id="WP_144749781.1">
    <property type="nucleotide sequence ID" value="NZ_VMNW02000028.1"/>
</dbReference>
<dbReference type="InterPro" id="IPR042099">
    <property type="entry name" value="ANL_N_sf"/>
</dbReference>
<feature type="domain" description="AMP-binding enzyme C-terminal" evidence="6">
    <location>
        <begin position="399"/>
        <end position="474"/>
    </location>
</feature>
<name>A0A5N0V3S6_9PSEU</name>
<evidence type="ECO:0000256" key="2">
    <source>
        <dbReference type="ARBA" id="ARBA00022598"/>
    </source>
</evidence>
<accession>A0A5N0V3S6</accession>
<keyword evidence="3" id="KW-0560">Oxidoreductase</keyword>
<sequence length="906" mass="97742">MLTVIDVLRRTAGRHPERPFLTWTRPDGQDETVTYRAALEHVTEVAAALARHRVGFGDRVAVVLPNGPELAFLWFACARLGAVLVPLDERLTDKELRALVTTAAPSLVLVPPHRKELADTLGPFRVVSELSGGGDPPDGPVSAQSPLVVLFTSGSTGKPKGCVLSQLSFVLPVEEFCERLGISHEDVVLHVLPLHHMAGLSLLASAAHRGAHVVLRPRFSGSRFWPEVRKYRATVFRHLGEMLAVLCARPADPDDLSTTLRVVYGGGAPAETARLFTARYGVPVVEGFGLSETNTLLCGRWDAPNPGTLGEPLDHVRIRLIDAVGATVHGPGTGRLLVRRNPAMMSGYFRAPAATRQAFTGHWFATGDLVRRDEAGMLTFAGRTDDLIRRRGENIDPAEIERVVEACAGVRRAVALGVPDPFGGQEIEVFLEPLPRFVVDRGLVEQACARALAPFKRPREIHIMHRLPVTATEKVARSALQRKAAAMAAKREVHNGHGFGSSVAERAEQLAKLADVVEDTAGELEDLAVELFPFSRKVIRSDIRLAITRLRAFPGALDALQGREPVGKVALCLPGNAILSNPVATIGASYLAGNRTLARLPGRRARWAEILADLLRPALSGRVEFSDRAGPVFLGESMADPGIGAVMAFGDDNWARGYEEPARKTGTRFVFEGPGKDPFLVLPGASVPEAAAAAVAAGLYNAGQACTAPERFYVHREIYPEFVGQVAELTAALAIGEHWDEATDIAPLDRATASRVLAQLDAATKAGAKLLYGGKAHNVGDRVLIEPAVLVDVGHDMDVMRAETFGPVLPIVQADSADEAVELAEDSVYGLTATVFGGTTDIAARLARTHGEVFTGETWLEHRRRLPLAPYGGRRRSGWVWEWHGGAFVRRDGPRLTLHEFGRPAG</sequence>